<protein>
    <submittedName>
        <fullName evidence="1">Uncharacterized protein</fullName>
    </submittedName>
</protein>
<dbReference type="AlphaFoldDB" id="A0A182W4H5"/>
<dbReference type="VEuPathDB" id="VectorBase:AMIN005238"/>
<keyword evidence="2" id="KW-1185">Reference proteome</keyword>
<evidence type="ECO:0000313" key="1">
    <source>
        <dbReference type="EnsemblMetazoa" id="AMIN005238-PA"/>
    </source>
</evidence>
<dbReference type="Proteomes" id="UP000075920">
    <property type="component" value="Unassembled WGS sequence"/>
</dbReference>
<reference evidence="2" key="1">
    <citation type="submission" date="2013-03" db="EMBL/GenBank/DDBJ databases">
        <title>The Genome Sequence of Anopheles minimus MINIMUS1.</title>
        <authorList>
            <consortium name="The Broad Institute Genomics Platform"/>
            <person name="Neafsey D.E."/>
            <person name="Walton C."/>
            <person name="Walker B."/>
            <person name="Young S.K."/>
            <person name="Zeng Q."/>
            <person name="Gargeya S."/>
            <person name="Fitzgerald M."/>
            <person name="Haas B."/>
            <person name="Abouelleil A."/>
            <person name="Allen A.W."/>
            <person name="Alvarado L."/>
            <person name="Arachchi H.M."/>
            <person name="Berlin A.M."/>
            <person name="Chapman S.B."/>
            <person name="Gainer-Dewar J."/>
            <person name="Goldberg J."/>
            <person name="Griggs A."/>
            <person name="Gujja S."/>
            <person name="Hansen M."/>
            <person name="Howarth C."/>
            <person name="Imamovic A."/>
            <person name="Ireland A."/>
            <person name="Larimer J."/>
            <person name="McCowan C."/>
            <person name="Murphy C."/>
            <person name="Pearson M."/>
            <person name="Poon T.W."/>
            <person name="Priest M."/>
            <person name="Roberts A."/>
            <person name="Saif S."/>
            <person name="Shea T."/>
            <person name="Sisk P."/>
            <person name="Sykes S."/>
            <person name="Wortman J."/>
            <person name="Nusbaum C."/>
            <person name="Birren B."/>
        </authorList>
    </citation>
    <scope>NUCLEOTIDE SEQUENCE [LARGE SCALE GENOMIC DNA]</scope>
    <source>
        <strain evidence="2">MINIMUS1</strain>
    </source>
</reference>
<evidence type="ECO:0000313" key="2">
    <source>
        <dbReference type="Proteomes" id="UP000075920"/>
    </source>
</evidence>
<dbReference type="EnsemblMetazoa" id="AMIN005238-RA">
    <property type="protein sequence ID" value="AMIN005238-PA"/>
    <property type="gene ID" value="AMIN005238"/>
</dbReference>
<sequence>MALDTQFHIPPKINLKNLQVLRIVEKIQMELQKTQNPLGACVYMKRISCAALSLQYGIHNRLRSMQQFYETKQINYTANFRDKKKTSDKRIKVQFMCKTKHSLKRLRTSLQSLKKVVYIVYA</sequence>
<accession>A0A182W4H5</accession>
<reference evidence="1" key="2">
    <citation type="submission" date="2020-05" db="UniProtKB">
        <authorList>
            <consortium name="EnsemblMetazoa"/>
        </authorList>
    </citation>
    <scope>IDENTIFICATION</scope>
    <source>
        <strain evidence="1">MINIMUS1</strain>
    </source>
</reference>
<name>A0A182W4H5_9DIPT</name>
<organism evidence="1 2">
    <name type="scientific">Anopheles minimus</name>
    <dbReference type="NCBI Taxonomy" id="112268"/>
    <lineage>
        <taxon>Eukaryota</taxon>
        <taxon>Metazoa</taxon>
        <taxon>Ecdysozoa</taxon>
        <taxon>Arthropoda</taxon>
        <taxon>Hexapoda</taxon>
        <taxon>Insecta</taxon>
        <taxon>Pterygota</taxon>
        <taxon>Neoptera</taxon>
        <taxon>Endopterygota</taxon>
        <taxon>Diptera</taxon>
        <taxon>Nematocera</taxon>
        <taxon>Culicoidea</taxon>
        <taxon>Culicidae</taxon>
        <taxon>Anophelinae</taxon>
        <taxon>Anopheles</taxon>
    </lineage>
</organism>
<proteinExistence type="predicted"/>